<dbReference type="UniPathway" id="UPA00219"/>
<comment type="similarity">
    <text evidence="2">Belongs to the YkuD family.</text>
</comment>
<evidence type="ECO:0000256" key="3">
    <source>
        <dbReference type="ARBA" id="ARBA00022679"/>
    </source>
</evidence>
<dbReference type="GO" id="GO:0004180">
    <property type="term" value="F:carboxypeptidase activity"/>
    <property type="evidence" value="ECO:0007669"/>
    <property type="project" value="UniProtKB-ARBA"/>
</dbReference>
<dbReference type="AlphaFoldDB" id="A0A1E5XPM0"/>
<keyword evidence="3" id="KW-0808">Transferase</keyword>
<dbReference type="PANTHER" id="PTHR36699:SF1">
    <property type="entry name" value="L,D-TRANSPEPTIDASE YAFK-RELATED"/>
    <property type="match status" value="1"/>
</dbReference>
<comment type="caution">
    <text evidence="9">The sequence shown here is derived from an EMBL/GenBank/DDBJ whole genome shotgun (WGS) entry which is preliminary data.</text>
</comment>
<feature type="active site" description="Proton donor/acceptor" evidence="7">
    <location>
        <position position="147"/>
    </location>
</feature>
<dbReference type="PROSITE" id="PS52029">
    <property type="entry name" value="LD_TPASE"/>
    <property type="match status" value="1"/>
</dbReference>
<evidence type="ECO:0000256" key="2">
    <source>
        <dbReference type="ARBA" id="ARBA00005992"/>
    </source>
</evidence>
<keyword evidence="4 7" id="KW-0133">Cell shape</keyword>
<organism evidence="9 10">
    <name type="scientific">Devosia insulae DS-56</name>
    <dbReference type="NCBI Taxonomy" id="1116389"/>
    <lineage>
        <taxon>Bacteria</taxon>
        <taxon>Pseudomonadati</taxon>
        <taxon>Pseudomonadota</taxon>
        <taxon>Alphaproteobacteria</taxon>
        <taxon>Hyphomicrobiales</taxon>
        <taxon>Devosiaceae</taxon>
        <taxon>Devosia</taxon>
    </lineage>
</organism>
<evidence type="ECO:0000256" key="4">
    <source>
        <dbReference type="ARBA" id="ARBA00022960"/>
    </source>
</evidence>
<evidence type="ECO:0000256" key="6">
    <source>
        <dbReference type="ARBA" id="ARBA00023316"/>
    </source>
</evidence>
<keyword evidence="6 7" id="KW-0961">Cell wall biogenesis/degradation</keyword>
<evidence type="ECO:0000256" key="5">
    <source>
        <dbReference type="ARBA" id="ARBA00022984"/>
    </source>
</evidence>
<reference evidence="9 10" key="1">
    <citation type="journal article" date="2015" name="Genome Announc.">
        <title>Genome Assemblies of Three Soil-Associated Devosia species: D. insulae, D. limi, and D. soli.</title>
        <authorList>
            <person name="Hassan Y.I."/>
            <person name="Lepp D."/>
            <person name="Zhou T."/>
        </authorList>
    </citation>
    <scope>NUCLEOTIDE SEQUENCE [LARGE SCALE GENOMIC DNA]</scope>
    <source>
        <strain evidence="9 10">DS-56</strain>
    </source>
</reference>
<dbReference type="InterPro" id="IPR005490">
    <property type="entry name" value="LD_TPept_cat_dom"/>
</dbReference>
<dbReference type="GO" id="GO:0008360">
    <property type="term" value="P:regulation of cell shape"/>
    <property type="evidence" value="ECO:0007669"/>
    <property type="project" value="UniProtKB-UniRule"/>
</dbReference>
<comment type="pathway">
    <text evidence="1 7">Cell wall biogenesis; peptidoglycan biosynthesis.</text>
</comment>
<dbReference type="SUPFAM" id="SSF141523">
    <property type="entry name" value="L,D-transpeptidase catalytic domain-like"/>
    <property type="match status" value="1"/>
</dbReference>
<dbReference type="Proteomes" id="UP000095463">
    <property type="component" value="Unassembled WGS sequence"/>
</dbReference>
<feature type="domain" description="L,D-TPase catalytic" evidence="8">
    <location>
        <begin position="55"/>
        <end position="186"/>
    </location>
</feature>
<gene>
    <name evidence="9" type="ORF">VW23_020555</name>
</gene>
<proteinExistence type="inferred from homology"/>
<name>A0A1E5XPM0_9HYPH</name>
<dbReference type="InterPro" id="IPR038063">
    <property type="entry name" value="Transpep_catalytic_dom"/>
</dbReference>
<dbReference type="EMBL" id="LAJE02000198">
    <property type="protein sequence ID" value="OEO30543.1"/>
    <property type="molecule type" value="Genomic_DNA"/>
</dbReference>
<dbReference type="Pfam" id="PF03734">
    <property type="entry name" value="YkuD"/>
    <property type="match status" value="1"/>
</dbReference>
<dbReference type="GO" id="GO:0009252">
    <property type="term" value="P:peptidoglycan biosynthetic process"/>
    <property type="evidence" value="ECO:0007669"/>
    <property type="project" value="UniProtKB-UniPathway"/>
</dbReference>
<sequence>MAIAIGVLLLAGVLVGRFVLTERTGDRDIATERVYDRTQFVAELTAAGFALGDRAHVRIFKREHKLELWLQRADGRYALFRDYDICRFSGELGPKLKEGDRQSPEGFYRVAESQLNPNSRHHLSFNLGFPNAFDRQLGRTGSALMVHGGCSSVGCYAITDPNVDEVYAVVEAALKHGQDAVDVHVFPFRMTATALAAEGGNTWAPFWRNLKAGYDLFEAAGTPPKVGACRGEYRFGADAEGPKCAVIAAWS</sequence>
<dbReference type="RefSeq" id="WP_069910210.1">
    <property type="nucleotide sequence ID" value="NZ_LAJE02000198.1"/>
</dbReference>
<feature type="active site" description="Nucleophile" evidence="7">
    <location>
        <position position="155"/>
    </location>
</feature>
<dbReference type="CDD" id="cd16913">
    <property type="entry name" value="YkuD_like"/>
    <property type="match status" value="1"/>
</dbReference>
<evidence type="ECO:0000313" key="10">
    <source>
        <dbReference type="Proteomes" id="UP000095463"/>
    </source>
</evidence>
<evidence type="ECO:0000259" key="8">
    <source>
        <dbReference type="PROSITE" id="PS52029"/>
    </source>
</evidence>
<accession>A0A1E5XPM0</accession>
<evidence type="ECO:0000256" key="7">
    <source>
        <dbReference type="PROSITE-ProRule" id="PRU01373"/>
    </source>
</evidence>
<keyword evidence="5 7" id="KW-0573">Peptidoglycan synthesis</keyword>
<protein>
    <recommendedName>
        <fullName evidence="8">L,D-TPase catalytic domain-containing protein</fullName>
    </recommendedName>
</protein>
<dbReference type="GO" id="GO:0071555">
    <property type="term" value="P:cell wall organization"/>
    <property type="evidence" value="ECO:0007669"/>
    <property type="project" value="UniProtKB-UniRule"/>
</dbReference>
<keyword evidence="10" id="KW-1185">Reference proteome</keyword>
<dbReference type="OrthoDB" id="9809748at2"/>
<dbReference type="GO" id="GO:0016740">
    <property type="term" value="F:transferase activity"/>
    <property type="evidence" value="ECO:0007669"/>
    <property type="project" value="UniProtKB-KW"/>
</dbReference>
<dbReference type="PANTHER" id="PTHR36699">
    <property type="entry name" value="LD-TRANSPEPTIDASE"/>
    <property type="match status" value="1"/>
</dbReference>
<evidence type="ECO:0000313" key="9">
    <source>
        <dbReference type="EMBL" id="OEO30543.1"/>
    </source>
</evidence>
<evidence type="ECO:0000256" key="1">
    <source>
        <dbReference type="ARBA" id="ARBA00004752"/>
    </source>
</evidence>